<protein>
    <recommendedName>
        <fullName evidence="6">MPN domain-containing protein</fullName>
    </recommendedName>
</protein>
<dbReference type="GO" id="GO:0008270">
    <property type="term" value="F:zinc ion binding"/>
    <property type="evidence" value="ECO:0007669"/>
    <property type="project" value="TreeGrafter"/>
</dbReference>
<dbReference type="RefSeq" id="WP_048686597.1">
    <property type="nucleotide sequence ID" value="NZ_CCXW01000001.1"/>
</dbReference>
<dbReference type="PANTHER" id="PTHR34858:SF1">
    <property type="entry name" value="CYSO-CYSTEINE PEPTIDASE"/>
    <property type="match status" value="1"/>
</dbReference>
<dbReference type="Gene3D" id="3.40.140.10">
    <property type="entry name" value="Cytidine Deaminase, domain 2"/>
    <property type="match status" value="1"/>
</dbReference>
<dbReference type="EMBL" id="CCXW01000001">
    <property type="protein sequence ID" value="CEG31486.1"/>
    <property type="molecule type" value="Genomic_DNA"/>
</dbReference>
<keyword evidence="5" id="KW-0482">Metalloprotease</keyword>
<evidence type="ECO:0000313" key="7">
    <source>
        <dbReference type="EMBL" id="CEG31486.1"/>
    </source>
</evidence>
<dbReference type="InterPro" id="IPR051929">
    <property type="entry name" value="VirAsm_ModProt"/>
</dbReference>
<dbReference type="SUPFAM" id="SSF102712">
    <property type="entry name" value="JAB1/MPN domain"/>
    <property type="match status" value="1"/>
</dbReference>
<keyword evidence="8" id="KW-1185">Reference proteome</keyword>
<accession>A0AAN2PFA9</accession>
<keyword evidence="4" id="KW-0862">Zinc</keyword>
<evidence type="ECO:0000256" key="1">
    <source>
        <dbReference type="ARBA" id="ARBA00022670"/>
    </source>
</evidence>
<dbReference type="Proteomes" id="UP000182110">
    <property type="component" value="Unassembled WGS sequence"/>
</dbReference>
<dbReference type="Pfam" id="PF14464">
    <property type="entry name" value="Prok-JAB"/>
    <property type="match status" value="1"/>
</dbReference>
<dbReference type="PROSITE" id="PS50249">
    <property type="entry name" value="MPN"/>
    <property type="match status" value="1"/>
</dbReference>
<dbReference type="GO" id="GO:0008235">
    <property type="term" value="F:metalloexopeptidase activity"/>
    <property type="evidence" value="ECO:0007669"/>
    <property type="project" value="TreeGrafter"/>
</dbReference>
<comment type="caution">
    <text evidence="7">The sequence shown here is derived from an EMBL/GenBank/DDBJ whole genome shotgun (WGS) entry which is preliminary data.</text>
</comment>
<evidence type="ECO:0000256" key="5">
    <source>
        <dbReference type="ARBA" id="ARBA00023049"/>
    </source>
</evidence>
<dbReference type="GO" id="GO:0006508">
    <property type="term" value="P:proteolysis"/>
    <property type="evidence" value="ECO:0007669"/>
    <property type="project" value="UniProtKB-KW"/>
</dbReference>
<dbReference type="PANTHER" id="PTHR34858">
    <property type="entry name" value="CYSO-CYSTEINE PEPTIDASE"/>
    <property type="match status" value="1"/>
</dbReference>
<evidence type="ECO:0000256" key="3">
    <source>
        <dbReference type="ARBA" id="ARBA00022801"/>
    </source>
</evidence>
<proteinExistence type="predicted"/>
<dbReference type="AlphaFoldDB" id="A0AAN2PFA9"/>
<dbReference type="CDD" id="cd08070">
    <property type="entry name" value="MPN_like"/>
    <property type="match status" value="1"/>
</dbReference>
<name>A0AAN2PFA9_9BACI</name>
<dbReference type="InterPro" id="IPR028090">
    <property type="entry name" value="JAB_dom_prok"/>
</dbReference>
<reference evidence="7 8" key="1">
    <citation type="journal article" date="2014" name="Genome Announc.">
        <title>Genome Sequence of Bacillus simplex Strain P558, Isolated from a Human Fecal Sample.</title>
        <authorList>
            <person name="Croce O."/>
            <person name="Hugon P."/>
            <person name="Lagier J.C."/>
            <person name="Bibi F."/>
            <person name="Robert C."/>
            <person name="Azhar E.I."/>
            <person name="Raoult D."/>
            <person name="Fournier P.E."/>
        </authorList>
    </citation>
    <scope>NUCLEOTIDE SEQUENCE [LARGE SCALE GENOMIC DNA]</scope>
    <source>
        <strain evidence="7 8">P558</strain>
    </source>
</reference>
<evidence type="ECO:0000256" key="2">
    <source>
        <dbReference type="ARBA" id="ARBA00022723"/>
    </source>
</evidence>
<organism evidence="7 8">
    <name type="scientific">Peribacillus simplex</name>
    <dbReference type="NCBI Taxonomy" id="1478"/>
    <lineage>
        <taxon>Bacteria</taxon>
        <taxon>Bacillati</taxon>
        <taxon>Bacillota</taxon>
        <taxon>Bacilli</taxon>
        <taxon>Bacillales</taxon>
        <taxon>Bacillaceae</taxon>
        <taxon>Peribacillus</taxon>
    </lineage>
</organism>
<gene>
    <name evidence="7" type="ORF">BN1180_01630</name>
</gene>
<keyword evidence="2" id="KW-0479">Metal-binding</keyword>
<keyword evidence="3" id="KW-0378">Hydrolase</keyword>
<keyword evidence="1" id="KW-0645">Protease</keyword>
<sequence length="138" mass="15984">MEENKFIIHGIQYDMMIDHCSLYLPYEACGILAGRNNEVDSIWKLENELKSDRRFFISKNKIEDTVREISKQGKDILAIYHSHPTTTPVPSYLDIVNHPDPSVKLVIVSYKLNVLKVKCYDISNGLYKERPFSITPTH</sequence>
<evidence type="ECO:0000313" key="8">
    <source>
        <dbReference type="Proteomes" id="UP000182110"/>
    </source>
</evidence>
<evidence type="ECO:0000256" key="4">
    <source>
        <dbReference type="ARBA" id="ARBA00022833"/>
    </source>
</evidence>
<evidence type="ECO:0000259" key="6">
    <source>
        <dbReference type="PROSITE" id="PS50249"/>
    </source>
</evidence>
<dbReference type="InterPro" id="IPR037518">
    <property type="entry name" value="MPN"/>
</dbReference>
<feature type="domain" description="MPN" evidence="6">
    <location>
        <begin position="6"/>
        <end position="126"/>
    </location>
</feature>